<feature type="chain" id="PRO_5042005613" evidence="1">
    <location>
        <begin position="23"/>
        <end position="172"/>
    </location>
</feature>
<dbReference type="Proteomes" id="UP001196509">
    <property type="component" value="Unassembled WGS sequence"/>
</dbReference>
<evidence type="ECO:0000313" key="3">
    <source>
        <dbReference type="EMBL" id="MBW8638917.1"/>
    </source>
</evidence>
<gene>
    <name evidence="3" type="ORF">K1W69_17100</name>
</gene>
<keyword evidence="1" id="KW-0732">Signal</keyword>
<sequence>MNVTRIASTIAACLWIAMFATAGQAADLPSPEGDVILTVSGEIGVTNRDGAAVFDLEMLKAMPEASFKTSTIWTEGENEFRGVRLSDLLEAVDAKGSELHAIALNDYAVDFPTVDAVPDGPIVAYQMNGKEMSIRDKGPLWIVFPYDQDAKFRTELVYSQSIWQLDRIEIRK</sequence>
<name>A0AAE3D293_9HYPH</name>
<dbReference type="EMBL" id="JAICBX010000003">
    <property type="protein sequence ID" value="MBW8638917.1"/>
    <property type="molecule type" value="Genomic_DNA"/>
</dbReference>
<organism evidence="3 4">
    <name type="scientific">Flavimaribacter sediminis</name>
    <dbReference type="NCBI Taxonomy" id="2865987"/>
    <lineage>
        <taxon>Bacteria</taxon>
        <taxon>Pseudomonadati</taxon>
        <taxon>Pseudomonadota</taxon>
        <taxon>Alphaproteobacteria</taxon>
        <taxon>Hyphomicrobiales</taxon>
        <taxon>Rhizobiaceae</taxon>
        <taxon>Flavimaribacter</taxon>
    </lineage>
</organism>
<keyword evidence="4" id="KW-1185">Reference proteome</keyword>
<protein>
    <submittedName>
        <fullName evidence="3">Molybdopterin-dependent oxidoreductase</fullName>
    </submittedName>
</protein>
<dbReference type="RefSeq" id="WP_220229637.1">
    <property type="nucleotide sequence ID" value="NZ_JAICBX010000003.1"/>
</dbReference>
<dbReference type="SUPFAM" id="SSF56524">
    <property type="entry name" value="Oxidoreductase molybdopterin-binding domain"/>
    <property type="match status" value="1"/>
</dbReference>
<evidence type="ECO:0000256" key="1">
    <source>
        <dbReference type="SAM" id="SignalP"/>
    </source>
</evidence>
<reference evidence="3" key="1">
    <citation type="submission" date="2021-08" db="EMBL/GenBank/DDBJ databases">
        <title>Hoeflea bacterium WL0058 sp. nov., isolated from the sediment.</title>
        <authorList>
            <person name="Wang L."/>
            <person name="Zhang D."/>
        </authorList>
    </citation>
    <scope>NUCLEOTIDE SEQUENCE</scope>
    <source>
        <strain evidence="3">WL0058</strain>
    </source>
</reference>
<feature type="signal peptide" evidence="1">
    <location>
        <begin position="1"/>
        <end position="22"/>
    </location>
</feature>
<proteinExistence type="predicted"/>
<dbReference type="AlphaFoldDB" id="A0AAE3D293"/>
<evidence type="ECO:0000259" key="2">
    <source>
        <dbReference type="Pfam" id="PF00174"/>
    </source>
</evidence>
<comment type="caution">
    <text evidence="3">The sequence shown here is derived from an EMBL/GenBank/DDBJ whole genome shotgun (WGS) entry which is preliminary data.</text>
</comment>
<dbReference type="Gene3D" id="3.90.420.10">
    <property type="entry name" value="Oxidoreductase, molybdopterin-binding domain"/>
    <property type="match status" value="1"/>
</dbReference>
<feature type="domain" description="Oxidoreductase molybdopterin-binding" evidence="2">
    <location>
        <begin position="75"/>
        <end position="145"/>
    </location>
</feature>
<accession>A0AAE3D293</accession>
<dbReference type="InterPro" id="IPR000572">
    <property type="entry name" value="OxRdtase_Mopterin-bd_dom"/>
</dbReference>
<evidence type="ECO:0000313" key="4">
    <source>
        <dbReference type="Proteomes" id="UP001196509"/>
    </source>
</evidence>
<dbReference type="Pfam" id="PF00174">
    <property type="entry name" value="Oxidored_molyb"/>
    <property type="match status" value="1"/>
</dbReference>
<dbReference type="InterPro" id="IPR036374">
    <property type="entry name" value="OxRdtase_Mopterin-bd_sf"/>
</dbReference>